<comment type="caution">
    <text evidence="3">The sequence shown here is derived from an EMBL/GenBank/DDBJ whole genome shotgun (WGS) entry which is preliminary data.</text>
</comment>
<protein>
    <recommendedName>
        <fullName evidence="2">VWFA domain-containing protein</fullName>
    </recommendedName>
</protein>
<feature type="domain" description="VWFA" evidence="2">
    <location>
        <begin position="151"/>
        <end position="387"/>
    </location>
</feature>
<proteinExistence type="predicted"/>
<evidence type="ECO:0000313" key="4">
    <source>
        <dbReference type="Proteomes" id="UP001217838"/>
    </source>
</evidence>
<dbReference type="RefSeq" id="WP_272000400.1">
    <property type="nucleotide sequence ID" value="NZ_JAQNDN010000013.1"/>
</dbReference>
<dbReference type="PROSITE" id="PS50234">
    <property type="entry name" value="VWFA"/>
    <property type="match status" value="1"/>
</dbReference>
<feature type="region of interest" description="Disordered" evidence="1">
    <location>
        <begin position="62"/>
        <end position="146"/>
    </location>
</feature>
<dbReference type="InterPro" id="IPR002035">
    <property type="entry name" value="VWF_A"/>
</dbReference>
<evidence type="ECO:0000313" key="3">
    <source>
        <dbReference type="EMBL" id="MDC0670583.1"/>
    </source>
</evidence>
<organism evidence="3 4">
    <name type="scientific">Nannocystis radixulma</name>
    <dbReference type="NCBI Taxonomy" id="2995305"/>
    <lineage>
        <taxon>Bacteria</taxon>
        <taxon>Pseudomonadati</taxon>
        <taxon>Myxococcota</taxon>
        <taxon>Polyangia</taxon>
        <taxon>Nannocystales</taxon>
        <taxon>Nannocystaceae</taxon>
        <taxon>Nannocystis</taxon>
    </lineage>
</organism>
<feature type="compositionally biased region" description="Low complexity" evidence="1">
    <location>
        <begin position="101"/>
        <end position="124"/>
    </location>
</feature>
<evidence type="ECO:0000256" key="1">
    <source>
        <dbReference type="SAM" id="MobiDB-lite"/>
    </source>
</evidence>
<sequence>MPNASIRLLSSVSLLLFACNDDVDPLDSAGADPGLLGGPCVEGKCFAGFACLSNICVDPGGGSGGDPSGGDPSGDPGGGPGGDPTEGPTGGTSVGPGGDPTGDTTSGPTSDPTVTGGPGPTSDSDATTDPPMTTGEPGNCQNLQLKPPPTNLIFVVDRSSSFSAVMWDHDGNFGTPDVSKWSSLHKTLTSVIGKYQAQHKLGLMMFPSNAAMSAYSSAACVTDPSPEVTPALGNAAALAAALPPANAMLKGATPMARGLSGALSSLQSAPPSEARAMVLIGDGSPNCSVNAPDNAGLLEVLDTSVHGLVGGAWSNSNIATTVVGVDLSDSYSQVLVDGNPDNANPVVEFNKLAEEGGRPRSGGTKFYDAHDESELGAYLDEAVRATLGCELNLVITPGDPAATVVTVGGTNYPYSPNLDCAAGDGWVYTNGNNSRVRLCGAACDALISSGGAQVDVDCS</sequence>
<keyword evidence="4" id="KW-1185">Reference proteome</keyword>
<name>A0ABT5BAV6_9BACT</name>
<gene>
    <name evidence="3" type="ORF">POL58_22695</name>
</gene>
<evidence type="ECO:0000259" key="2">
    <source>
        <dbReference type="PROSITE" id="PS50234"/>
    </source>
</evidence>
<dbReference type="EMBL" id="JAQNDN010000013">
    <property type="protein sequence ID" value="MDC0670583.1"/>
    <property type="molecule type" value="Genomic_DNA"/>
</dbReference>
<dbReference type="SUPFAM" id="SSF53300">
    <property type="entry name" value="vWA-like"/>
    <property type="match status" value="1"/>
</dbReference>
<accession>A0ABT5BAV6</accession>
<dbReference type="InterPro" id="IPR036465">
    <property type="entry name" value="vWFA_dom_sf"/>
</dbReference>
<reference evidence="3 4" key="1">
    <citation type="submission" date="2022-11" db="EMBL/GenBank/DDBJ databases">
        <title>Minimal conservation of predation-associated metabolite biosynthetic gene clusters underscores biosynthetic potential of Myxococcota including descriptions for ten novel species: Archangium lansinium sp. nov., Myxococcus landrumus sp. nov., Nannocystis bai.</title>
        <authorList>
            <person name="Ahearne A."/>
            <person name="Stevens C."/>
            <person name="Dowd S."/>
        </authorList>
    </citation>
    <scope>NUCLEOTIDE SEQUENCE [LARGE SCALE GENOMIC DNA]</scope>
    <source>
        <strain evidence="3 4">NCELM</strain>
    </source>
</reference>
<dbReference type="PROSITE" id="PS51257">
    <property type="entry name" value="PROKAR_LIPOPROTEIN"/>
    <property type="match status" value="1"/>
</dbReference>
<dbReference type="Proteomes" id="UP001217838">
    <property type="component" value="Unassembled WGS sequence"/>
</dbReference>
<feature type="compositionally biased region" description="Gly residues" evidence="1">
    <location>
        <begin position="62"/>
        <end position="100"/>
    </location>
</feature>
<dbReference type="Gene3D" id="3.40.50.410">
    <property type="entry name" value="von Willebrand factor, type A domain"/>
    <property type="match status" value="1"/>
</dbReference>